<keyword evidence="2" id="KW-0349">Heme</keyword>
<sequence>MPVALLDVGRAYGPPLLRSCYVGCFVGSAGAAEAFLKTHNVNFFQRPSAHSVDILAYGCTDIVFAPYGDYWRQLRKICNVDLHY</sequence>
<gene>
    <name evidence="6" type="ORF">LTRI10_LOCUS31406</name>
</gene>
<comment type="similarity">
    <text evidence="1">Belongs to the cytochrome P450 family.</text>
</comment>
<dbReference type="InterPro" id="IPR036396">
    <property type="entry name" value="Cyt_P450_sf"/>
</dbReference>
<dbReference type="GO" id="GO:0020037">
    <property type="term" value="F:heme binding"/>
    <property type="evidence" value="ECO:0007669"/>
    <property type="project" value="InterPro"/>
</dbReference>
<evidence type="ECO:0008006" key="8">
    <source>
        <dbReference type="Google" id="ProtNLM"/>
    </source>
</evidence>
<dbReference type="PANTHER" id="PTHR47955:SF8">
    <property type="entry name" value="CYTOCHROME P450 71D11-LIKE"/>
    <property type="match status" value="1"/>
</dbReference>
<keyword evidence="7" id="KW-1185">Reference proteome</keyword>
<evidence type="ECO:0000313" key="6">
    <source>
        <dbReference type="EMBL" id="CAL1390636.1"/>
    </source>
</evidence>
<dbReference type="Proteomes" id="UP001497516">
    <property type="component" value="Chromosome 5"/>
</dbReference>
<dbReference type="GO" id="GO:0016705">
    <property type="term" value="F:oxidoreductase activity, acting on paired donors, with incorporation or reduction of molecular oxygen"/>
    <property type="evidence" value="ECO:0007669"/>
    <property type="project" value="InterPro"/>
</dbReference>
<keyword evidence="3" id="KW-0479">Metal-binding</keyword>
<proteinExistence type="inferred from homology"/>
<evidence type="ECO:0000256" key="3">
    <source>
        <dbReference type="ARBA" id="ARBA00022723"/>
    </source>
</evidence>
<evidence type="ECO:0000256" key="1">
    <source>
        <dbReference type="ARBA" id="ARBA00010617"/>
    </source>
</evidence>
<keyword evidence="4" id="KW-0560">Oxidoreductase</keyword>
<evidence type="ECO:0000313" key="7">
    <source>
        <dbReference type="Proteomes" id="UP001497516"/>
    </source>
</evidence>
<organism evidence="6 7">
    <name type="scientific">Linum trigynum</name>
    <dbReference type="NCBI Taxonomy" id="586398"/>
    <lineage>
        <taxon>Eukaryota</taxon>
        <taxon>Viridiplantae</taxon>
        <taxon>Streptophyta</taxon>
        <taxon>Embryophyta</taxon>
        <taxon>Tracheophyta</taxon>
        <taxon>Spermatophyta</taxon>
        <taxon>Magnoliopsida</taxon>
        <taxon>eudicotyledons</taxon>
        <taxon>Gunneridae</taxon>
        <taxon>Pentapetalae</taxon>
        <taxon>rosids</taxon>
        <taxon>fabids</taxon>
        <taxon>Malpighiales</taxon>
        <taxon>Linaceae</taxon>
        <taxon>Linum</taxon>
    </lineage>
</organism>
<dbReference type="SUPFAM" id="SSF48264">
    <property type="entry name" value="Cytochrome P450"/>
    <property type="match status" value="1"/>
</dbReference>
<dbReference type="GO" id="GO:0004497">
    <property type="term" value="F:monooxygenase activity"/>
    <property type="evidence" value="ECO:0007669"/>
    <property type="project" value="InterPro"/>
</dbReference>
<keyword evidence="5" id="KW-0408">Iron</keyword>
<dbReference type="GO" id="GO:0005506">
    <property type="term" value="F:iron ion binding"/>
    <property type="evidence" value="ECO:0007669"/>
    <property type="project" value="InterPro"/>
</dbReference>
<evidence type="ECO:0000256" key="4">
    <source>
        <dbReference type="ARBA" id="ARBA00023002"/>
    </source>
</evidence>
<evidence type="ECO:0000256" key="5">
    <source>
        <dbReference type="ARBA" id="ARBA00023004"/>
    </source>
</evidence>
<accession>A0AAV2EX65</accession>
<dbReference type="AlphaFoldDB" id="A0AAV2EX65"/>
<dbReference type="PANTHER" id="PTHR47955">
    <property type="entry name" value="CYTOCHROME P450 FAMILY 71 PROTEIN"/>
    <property type="match status" value="1"/>
</dbReference>
<protein>
    <recommendedName>
        <fullName evidence="8">Cytochrome P450</fullName>
    </recommendedName>
</protein>
<dbReference type="Gene3D" id="1.10.630.10">
    <property type="entry name" value="Cytochrome P450"/>
    <property type="match status" value="1"/>
</dbReference>
<name>A0AAV2EX65_9ROSI</name>
<reference evidence="6 7" key="1">
    <citation type="submission" date="2024-04" db="EMBL/GenBank/DDBJ databases">
        <authorList>
            <person name="Fracassetti M."/>
        </authorList>
    </citation>
    <scope>NUCLEOTIDE SEQUENCE [LARGE SCALE GENOMIC DNA]</scope>
</reference>
<dbReference type="EMBL" id="OZ034818">
    <property type="protein sequence ID" value="CAL1390636.1"/>
    <property type="molecule type" value="Genomic_DNA"/>
</dbReference>
<evidence type="ECO:0000256" key="2">
    <source>
        <dbReference type="ARBA" id="ARBA00022617"/>
    </source>
</evidence>